<dbReference type="SMART" id="SM01092">
    <property type="entry name" value="CO_deh_flav_C"/>
    <property type="match status" value="1"/>
</dbReference>
<name>A0ABR7HTU8_9FIRM</name>
<dbReference type="Gene3D" id="3.30.43.10">
    <property type="entry name" value="Uridine Diphospho-n-acetylenolpyruvylglucosamine Reductase, domain 2"/>
    <property type="match status" value="1"/>
</dbReference>
<dbReference type="InterPro" id="IPR016169">
    <property type="entry name" value="FAD-bd_PCMH_sub2"/>
</dbReference>
<dbReference type="PANTHER" id="PTHR42659">
    <property type="entry name" value="XANTHINE DEHYDROGENASE SUBUNIT C-RELATED"/>
    <property type="match status" value="1"/>
</dbReference>
<dbReference type="NCBIfam" id="NF043083">
    <property type="entry name" value="XdhB_XDHase"/>
    <property type="match status" value="1"/>
</dbReference>
<dbReference type="InterPro" id="IPR050031">
    <property type="entry name" value="XdhB_XDHase"/>
</dbReference>
<dbReference type="InterPro" id="IPR002346">
    <property type="entry name" value="Mopterin_DH_FAD-bd"/>
</dbReference>
<evidence type="ECO:0000313" key="5">
    <source>
        <dbReference type="Proteomes" id="UP000660021"/>
    </source>
</evidence>
<dbReference type="InterPro" id="IPR016166">
    <property type="entry name" value="FAD-bd_PCMH"/>
</dbReference>
<reference evidence="4 5" key="1">
    <citation type="submission" date="2020-08" db="EMBL/GenBank/DDBJ databases">
        <title>Genome public.</title>
        <authorList>
            <person name="Liu C."/>
            <person name="Sun Q."/>
        </authorList>
    </citation>
    <scope>NUCLEOTIDE SEQUENCE [LARGE SCALE GENOMIC DNA]</scope>
    <source>
        <strain evidence="4 5">New-38</strain>
    </source>
</reference>
<dbReference type="PROSITE" id="PS51387">
    <property type="entry name" value="FAD_PCMH"/>
    <property type="match status" value="1"/>
</dbReference>
<feature type="domain" description="FAD-binding PCMH-type" evidence="3">
    <location>
        <begin position="1"/>
        <end position="176"/>
    </location>
</feature>
<dbReference type="InterPro" id="IPR051312">
    <property type="entry name" value="Diverse_Substr_Oxidored"/>
</dbReference>
<dbReference type="InterPro" id="IPR016167">
    <property type="entry name" value="FAD-bd_PCMH_sub1"/>
</dbReference>
<evidence type="ECO:0000256" key="1">
    <source>
        <dbReference type="ARBA" id="ARBA00022630"/>
    </source>
</evidence>
<dbReference type="Pfam" id="PF00941">
    <property type="entry name" value="FAD_binding_5"/>
    <property type="match status" value="1"/>
</dbReference>
<keyword evidence="5" id="KW-1185">Reference proteome</keyword>
<protein>
    <submittedName>
        <fullName evidence="4">Xanthine dehydrogenase FAD-binding subunit XdhB</fullName>
    </submittedName>
</protein>
<sequence length="295" mass="31616">MYDMEQYYQATSVADAIAALGADPAAMPIAGGTDVLIQTREGRHAGCHLVSLHGLSELSAIREEEDGTLVIGSGCTFSEITNSPLLRPHINMLCQAVDQVGSPQIRNMGTIGGNVCNGVTSADSAPSLMALNAVLEVQGPNGKRLIPIGEWYAGPGKTVRQHDEVLTAVRIARENYEGFGGHYIKYGKREAMEISTLGCAVQVKLSADKRTVEDLRIAFGVAAPTPVRCPKTEAMAVGRTVDEALVKELGQSVLTEINPRDSWRASKAFRLQIAKEICRRAFRQAVAFAGGEIHA</sequence>
<dbReference type="InterPro" id="IPR036318">
    <property type="entry name" value="FAD-bd_PCMH-like_sf"/>
</dbReference>
<evidence type="ECO:0000259" key="3">
    <source>
        <dbReference type="PROSITE" id="PS51387"/>
    </source>
</evidence>
<dbReference type="PANTHER" id="PTHR42659:SF9">
    <property type="entry name" value="XANTHINE DEHYDROGENASE FAD-BINDING SUBUNIT XDHB-RELATED"/>
    <property type="match status" value="1"/>
</dbReference>
<comment type="caution">
    <text evidence="4">The sequence shown here is derived from an EMBL/GenBank/DDBJ whole genome shotgun (WGS) entry which is preliminary data.</text>
</comment>
<dbReference type="Gene3D" id="3.30.465.10">
    <property type="match status" value="1"/>
</dbReference>
<dbReference type="InterPro" id="IPR036683">
    <property type="entry name" value="CO_DH_flav_C_dom_sf"/>
</dbReference>
<organism evidence="4 5">
    <name type="scientific">Pseudoflavonifractor hominis</name>
    <dbReference type="NCBI Taxonomy" id="2763059"/>
    <lineage>
        <taxon>Bacteria</taxon>
        <taxon>Bacillati</taxon>
        <taxon>Bacillota</taxon>
        <taxon>Clostridia</taxon>
        <taxon>Eubacteriales</taxon>
        <taxon>Oscillospiraceae</taxon>
        <taxon>Pseudoflavonifractor</taxon>
    </lineage>
</organism>
<dbReference type="Proteomes" id="UP000660021">
    <property type="component" value="Unassembled WGS sequence"/>
</dbReference>
<dbReference type="SUPFAM" id="SSF55447">
    <property type="entry name" value="CO dehydrogenase flavoprotein C-terminal domain-like"/>
    <property type="match status" value="1"/>
</dbReference>
<dbReference type="EMBL" id="JACOPR010000004">
    <property type="protein sequence ID" value="MBC5730957.1"/>
    <property type="molecule type" value="Genomic_DNA"/>
</dbReference>
<dbReference type="NCBIfam" id="NF007427">
    <property type="entry name" value="PRK09971.1"/>
    <property type="match status" value="1"/>
</dbReference>
<evidence type="ECO:0000313" key="4">
    <source>
        <dbReference type="EMBL" id="MBC5730957.1"/>
    </source>
</evidence>
<dbReference type="Gene3D" id="3.30.390.50">
    <property type="entry name" value="CO dehydrogenase flavoprotein, C-terminal domain"/>
    <property type="match status" value="1"/>
</dbReference>
<proteinExistence type="predicted"/>
<dbReference type="Pfam" id="PF03450">
    <property type="entry name" value="CO_deh_flav_C"/>
    <property type="match status" value="1"/>
</dbReference>
<keyword evidence="2" id="KW-0560">Oxidoreductase</keyword>
<accession>A0ABR7HTU8</accession>
<dbReference type="InterPro" id="IPR005107">
    <property type="entry name" value="CO_DH_flav_C"/>
</dbReference>
<dbReference type="SUPFAM" id="SSF56176">
    <property type="entry name" value="FAD-binding/transporter-associated domain-like"/>
    <property type="match status" value="1"/>
</dbReference>
<dbReference type="RefSeq" id="WP_101691290.1">
    <property type="nucleotide sequence ID" value="NZ_JACOPR010000004.1"/>
</dbReference>
<keyword evidence="1" id="KW-0285">Flavoprotein</keyword>
<evidence type="ECO:0000256" key="2">
    <source>
        <dbReference type="ARBA" id="ARBA00023002"/>
    </source>
</evidence>
<gene>
    <name evidence="4" type="primary">xdhB</name>
    <name evidence="4" type="ORF">H8S34_08960</name>
</gene>